<dbReference type="AlphaFoldDB" id="A0AAW9QT11"/>
<dbReference type="InterPro" id="IPR043129">
    <property type="entry name" value="ATPase_NBD"/>
</dbReference>
<dbReference type="Gene3D" id="3.30.420.40">
    <property type="match status" value="2"/>
</dbReference>
<proteinExistence type="inferred from homology"/>
<dbReference type="Proteomes" id="UP001328733">
    <property type="component" value="Unassembled WGS sequence"/>
</dbReference>
<comment type="caution">
    <text evidence="2">The sequence shown here is derived from an EMBL/GenBank/DDBJ whole genome shotgun (WGS) entry which is preliminary data.</text>
</comment>
<comment type="similarity">
    <text evidence="1">Belongs to the ROK (NagC/XylR) family.</text>
</comment>
<sequence>MNVLVIDIGGTNIKFLATGQSEARRFPSGRTMTPEGMVAGVKEMTRDWKYDVVAIGYPGLVLKGRIAKEPHNLAPGWIEFNFEAAFGCPVKLINDAAMQALGSYQGGTMLFLGLGTGLGTAMVVEGVVVPMELAHLTYKKRTFEDYLGIRGMKRLGTKKWRQHVEVCANRLISALELDDVVIGGGNAKRLKQLPPKCREGSNANAFTGGFRLWENTKIPKPATASA</sequence>
<reference evidence="2 3" key="1">
    <citation type="submission" date="2024-01" db="EMBL/GenBank/DDBJ databases">
        <title>Genomic insights into the taxonomy and metabolism of the cyanobacterium Pannus brasiliensis CCIBt3594.</title>
        <authorList>
            <person name="Machado M."/>
            <person name="Botero N.B."/>
            <person name="Andreote A.P.D."/>
            <person name="Feitosa A.M.T."/>
            <person name="Popin R."/>
            <person name="Sivonen K."/>
            <person name="Fiore M.F."/>
        </authorList>
    </citation>
    <scope>NUCLEOTIDE SEQUENCE [LARGE SCALE GENOMIC DNA]</scope>
    <source>
        <strain evidence="2 3">CCIBt3594</strain>
    </source>
</reference>
<evidence type="ECO:0000256" key="1">
    <source>
        <dbReference type="ARBA" id="ARBA00006479"/>
    </source>
</evidence>
<dbReference type="Pfam" id="PF00480">
    <property type="entry name" value="ROK"/>
    <property type="match status" value="1"/>
</dbReference>
<evidence type="ECO:0000313" key="2">
    <source>
        <dbReference type="EMBL" id="MEG3440060.1"/>
    </source>
</evidence>
<dbReference type="EMBL" id="JBAFSM010000072">
    <property type="protein sequence ID" value="MEG3440060.1"/>
    <property type="molecule type" value="Genomic_DNA"/>
</dbReference>
<dbReference type="RefSeq" id="WP_332867531.1">
    <property type="nucleotide sequence ID" value="NZ_JBAFSM010000072.1"/>
</dbReference>
<gene>
    <name evidence="2" type="ORF">V0288_23225</name>
</gene>
<protein>
    <submittedName>
        <fullName evidence="2">ROK family protein</fullName>
    </submittedName>
</protein>
<keyword evidence="3" id="KW-1185">Reference proteome</keyword>
<accession>A0AAW9QT11</accession>
<dbReference type="SUPFAM" id="SSF53067">
    <property type="entry name" value="Actin-like ATPase domain"/>
    <property type="match status" value="1"/>
</dbReference>
<organism evidence="2 3">
    <name type="scientific">Pannus brasiliensis CCIBt3594</name>
    <dbReference type="NCBI Taxonomy" id="1427578"/>
    <lineage>
        <taxon>Bacteria</taxon>
        <taxon>Bacillati</taxon>
        <taxon>Cyanobacteriota</taxon>
        <taxon>Cyanophyceae</taxon>
        <taxon>Oscillatoriophycideae</taxon>
        <taxon>Chroococcales</taxon>
        <taxon>Microcystaceae</taxon>
        <taxon>Pannus</taxon>
    </lineage>
</organism>
<name>A0AAW9QT11_9CHRO</name>
<evidence type="ECO:0000313" key="3">
    <source>
        <dbReference type="Proteomes" id="UP001328733"/>
    </source>
</evidence>
<dbReference type="InterPro" id="IPR000600">
    <property type="entry name" value="ROK"/>
</dbReference>